<dbReference type="InterPro" id="IPR023614">
    <property type="entry name" value="Porin_dom_sf"/>
</dbReference>
<protein>
    <submittedName>
        <fullName evidence="5">Porin</fullName>
    </submittedName>
</protein>
<evidence type="ECO:0000256" key="4">
    <source>
        <dbReference type="SAM" id="SignalP"/>
    </source>
</evidence>
<evidence type="ECO:0000256" key="3">
    <source>
        <dbReference type="ARBA" id="ARBA00023136"/>
    </source>
</evidence>
<name>A0AA41W8S0_9GAMM</name>
<evidence type="ECO:0000313" key="6">
    <source>
        <dbReference type="Proteomes" id="UP001165393"/>
    </source>
</evidence>
<keyword evidence="3" id="KW-0472">Membrane</keyword>
<evidence type="ECO:0000313" key="5">
    <source>
        <dbReference type="EMBL" id="MCM2681387.1"/>
    </source>
</evidence>
<evidence type="ECO:0000256" key="1">
    <source>
        <dbReference type="ARBA" id="ARBA00004571"/>
    </source>
</evidence>
<dbReference type="EMBL" id="JAMQGP010000010">
    <property type="protein sequence ID" value="MCM2681387.1"/>
    <property type="molecule type" value="Genomic_DNA"/>
</dbReference>
<dbReference type="InterPro" id="IPR033900">
    <property type="entry name" value="Gram_neg_porin_domain"/>
</dbReference>
<dbReference type="AlphaFoldDB" id="A0AA41W8S0"/>
<dbReference type="InterPro" id="IPR001702">
    <property type="entry name" value="Porin_Gram-ve"/>
</dbReference>
<dbReference type="RefSeq" id="WP_251262868.1">
    <property type="nucleotide sequence ID" value="NZ_JAMQGP010000010.1"/>
</dbReference>
<sequence>MQRTLLALTASTFILPTTVSAIELYKDDTSEVSMGGYLQAHAFAKDGDSDMSDGASRINFNFNYDAGNGWTAVGGIEWGLNLISNNDQLGIADGGNSLSSDPYDDSTLTNRLGYIGLKHDVYGEFTVGKQWSAYYDVTHVTDYLMVWGGEGSGTFNYHSDGGFSGTGRAEKSFIYRNSVSDFDFAVQLQAKSGDTIQLCNVDEGESQVNCTERFEQNADAELAYDYGYGVSMVYHAPYEIDLGVAYNRTELDVDGTVNVAGLNDDYTDALAFSANYGKYADAIYLAAVYYKGTNHEIDDSGEIFDSKGTEIYGHYMPNEDWRLYAGYNRLKTDDSNYDGLYDLEYYAVGASYIMSKNVELFTEHRFDSTVYANGDKADDIYSVGIRLYL</sequence>
<keyword evidence="2 4" id="KW-0732">Signal</keyword>
<keyword evidence="6" id="KW-1185">Reference proteome</keyword>
<dbReference type="Pfam" id="PF00267">
    <property type="entry name" value="Porin_1"/>
    <property type="match status" value="1"/>
</dbReference>
<dbReference type="SUPFAM" id="SSF56935">
    <property type="entry name" value="Porins"/>
    <property type="match status" value="1"/>
</dbReference>
<feature type="signal peptide" evidence="4">
    <location>
        <begin position="1"/>
        <end position="21"/>
    </location>
</feature>
<dbReference type="CDD" id="cd00342">
    <property type="entry name" value="gram_neg_porins"/>
    <property type="match status" value="1"/>
</dbReference>
<dbReference type="InterPro" id="IPR050298">
    <property type="entry name" value="Gram-neg_bact_OMP"/>
</dbReference>
<reference evidence="5 6" key="1">
    <citation type="journal article" date="2013" name="Antonie Van Leeuwenhoek">
        <title>Echinimonas agarilytica gen. nov., sp. nov., a new gammaproteobacterium isolated from the sea urchin Strongylocentrotus intermedius.</title>
        <authorList>
            <person name="Nedashkovskaya O.I."/>
            <person name="Stenkova A.M."/>
            <person name="Zhukova N.V."/>
            <person name="Van Trappen S."/>
            <person name="Lee J.S."/>
            <person name="Kim S.B."/>
        </authorList>
    </citation>
    <scope>NUCLEOTIDE SEQUENCE [LARGE SCALE GENOMIC DNA]</scope>
    <source>
        <strain evidence="5 6">KMM 6351</strain>
    </source>
</reference>
<dbReference type="Gene3D" id="2.40.160.10">
    <property type="entry name" value="Porin"/>
    <property type="match status" value="1"/>
</dbReference>
<dbReference type="Proteomes" id="UP001165393">
    <property type="component" value="Unassembled WGS sequence"/>
</dbReference>
<feature type="chain" id="PRO_5041421639" evidence="4">
    <location>
        <begin position="22"/>
        <end position="389"/>
    </location>
</feature>
<dbReference type="GO" id="GO:0015288">
    <property type="term" value="F:porin activity"/>
    <property type="evidence" value="ECO:0007669"/>
    <property type="project" value="InterPro"/>
</dbReference>
<organism evidence="5 6">
    <name type="scientific">Echinimonas agarilytica</name>
    <dbReference type="NCBI Taxonomy" id="1215918"/>
    <lineage>
        <taxon>Bacteria</taxon>
        <taxon>Pseudomonadati</taxon>
        <taxon>Pseudomonadota</taxon>
        <taxon>Gammaproteobacteria</taxon>
        <taxon>Alteromonadales</taxon>
        <taxon>Echinimonadaceae</taxon>
        <taxon>Echinimonas</taxon>
    </lineage>
</organism>
<comment type="subcellular location">
    <subcellularLocation>
        <location evidence="1">Cell outer membrane</location>
        <topology evidence="1">Multi-pass membrane protein</topology>
    </subcellularLocation>
</comment>
<dbReference type="PANTHER" id="PTHR34501:SF2">
    <property type="entry name" value="OUTER MEMBRANE PORIN F-RELATED"/>
    <property type="match status" value="1"/>
</dbReference>
<dbReference type="GO" id="GO:0009279">
    <property type="term" value="C:cell outer membrane"/>
    <property type="evidence" value="ECO:0007669"/>
    <property type="project" value="UniProtKB-SubCell"/>
</dbReference>
<accession>A0AA41W8S0</accession>
<dbReference type="GO" id="GO:0034220">
    <property type="term" value="P:monoatomic ion transmembrane transport"/>
    <property type="evidence" value="ECO:0007669"/>
    <property type="project" value="InterPro"/>
</dbReference>
<evidence type="ECO:0000256" key="2">
    <source>
        <dbReference type="ARBA" id="ARBA00022729"/>
    </source>
</evidence>
<comment type="caution">
    <text evidence="5">The sequence shown here is derived from an EMBL/GenBank/DDBJ whole genome shotgun (WGS) entry which is preliminary data.</text>
</comment>
<gene>
    <name evidence="5" type="ORF">NAF29_17195</name>
</gene>
<proteinExistence type="predicted"/>
<dbReference type="PANTHER" id="PTHR34501">
    <property type="entry name" value="PROTEIN YDDL-RELATED"/>
    <property type="match status" value="1"/>
</dbReference>